<dbReference type="EMBL" id="NSDM01000002">
    <property type="protein sequence ID" value="MDQ2583802.1"/>
    <property type="molecule type" value="Genomic_DNA"/>
</dbReference>
<dbReference type="PROSITE" id="PS51903">
    <property type="entry name" value="CLP_R"/>
    <property type="match status" value="1"/>
</dbReference>
<keyword evidence="1" id="KW-0677">Repeat</keyword>
<comment type="caution">
    <text evidence="3">The sequence shown here is derived from an EMBL/GenBank/DDBJ whole genome shotgun (WGS) entry which is preliminary data.</text>
</comment>
<evidence type="ECO:0000313" key="4">
    <source>
        <dbReference type="Proteomes" id="UP001225605"/>
    </source>
</evidence>
<dbReference type="RefSeq" id="WP_306744914.1">
    <property type="nucleotide sequence ID" value="NZ_NSDM01000002.1"/>
</dbReference>
<feature type="domain" description="Clp R" evidence="2">
    <location>
        <begin position="58"/>
        <end position="196"/>
    </location>
</feature>
<evidence type="ECO:0000256" key="1">
    <source>
        <dbReference type="PROSITE-ProRule" id="PRU01251"/>
    </source>
</evidence>
<protein>
    <submittedName>
        <fullName evidence="3">Peptidase</fullName>
    </submittedName>
</protein>
<dbReference type="Pfam" id="PF02861">
    <property type="entry name" value="Clp_N"/>
    <property type="match status" value="2"/>
</dbReference>
<gene>
    <name evidence="3" type="ORF">CKY47_07350</name>
</gene>
<dbReference type="InterPro" id="IPR004176">
    <property type="entry name" value="Clp_R_N"/>
</dbReference>
<evidence type="ECO:0000259" key="2">
    <source>
        <dbReference type="PROSITE" id="PS51903"/>
    </source>
</evidence>
<reference evidence="3 4" key="1">
    <citation type="submission" date="2017-06" db="EMBL/GenBank/DDBJ databases">
        <title>Cultured bacterium strain Saccharothrix yanglingensis Hhs.015.</title>
        <authorList>
            <person name="Xia Y."/>
        </authorList>
    </citation>
    <scope>NUCLEOTIDE SEQUENCE [LARGE SCALE GENOMIC DNA]</scope>
    <source>
        <strain evidence="3 4">Hhs.015</strain>
    </source>
</reference>
<organism evidence="3 4">
    <name type="scientific">Saccharothrix yanglingensis</name>
    <dbReference type="NCBI Taxonomy" id="659496"/>
    <lineage>
        <taxon>Bacteria</taxon>
        <taxon>Bacillati</taxon>
        <taxon>Actinomycetota</taxon>
        <taxon>Actinomycetes</taxon>
        <taxon>Pseudonocardiales</taxon>
        <taxon>Pseudonocardiaceae</taxon>
        <taxon>Saccharothrix</taxon>
    </lineage>
</organism>
<keyword evidence="4" id="KW-1185">Reference proteome</keyword>
<sequence length="235" mass="24129">MPKINVYLPDELAEQVKDVGVPVSAVCQRALEQAVKRIAAVRAVRLDDPDSLELAARTSRVTDRVRAVLRLATERARAAGAAEVGTGHLLGGVLDEGGNLAVRVLQVLEVEPGRVAAALPAGTGGGAVPTSFGADAAAALELSVVEAVTLGHNYVGCEHLLLGVLAEPDGAGGEVLRGLGVEPRAARNAVAAALAGYAHLHANAAAAPDPTAVVTAVVQRELRPLVERLERLERG</sequence>
<accession>A0ABU0WWP3</accession>
<evidence type="ECO:0000313" key="3">
    <source>
        <dbReference type="EMBL" id="MDQ2583802.1"/>
    </source>
</evidence>
<proteinExistence type="predicted"/>
<dbReference type="InterPro" id="IPR036628">
    <property type="entry name" value="Clp_N_dom_sf"/>
</dbReference>
<dbReference type="SUPFAM" id="SSF81923">
    <property type="entry name" value="Double Clp-N motif"/>
    <property type="match status" value="1"/>
</dbReference>
<dbReference type="Gene3D" id="1.10.1780.10">
    <property type="entry name" value="Clp, N-terminal domain"/>
    <property type="match status" value="1"/>
</dbReference>
<name>A0ABU0WWP3_9PSEU</name>
<dbReference type="Proteomes" id="UP001225605">
    <property type="component" value="Unassembled WGS sequence"/>
</dbReference>